<protein>
    <submittedName>
        <fullName evidence="1">Uncharacterized protein</fullName>
    </submittedName>
</protein>
<dbReference type="EMBL" id="JXXK01000002">
    <property type="protein sequence ID" value="KJF41188.1"/>
    <property type="molecule type" value="Genomic_DNA"/>
</dbReference>
<proteinExistence type="predicted"/>
<dbReference type="Gene3D" id="3.40.50.300">
    <property type="entry name" value="P-loop containing nucleotide triphosphate hydrolases"/>
    <property type="match status" value="1"/>
</dbReference>
<dbReference type="PANTHER" id="PTHR39184:SF1">
    <property type="entry name" value="PBSX PHAGE TERMINASE LARGE SUBUNIT"/>
    <property type="match status" value="1"/>
</dbReference>
<dbReference type="AlphaFoldDB" id="A0A0D8J5U3"/>
<dbReference type="InterPro" id="IPR027417">
    <property type="entry name" value="P-loop_NTPase"/>
</dbReference>
<evidence type="ECO:0000313" key="2">
    <source>
        <dbReference type="Proteomes" id="UP000032483"/>
    </source>
</evidence>
<dbReference type="InterPro" id="IPR052380">
    <property type="entry name" value="Viral_DNA_packaging_terminase"/>
</dbReference>
<accession>A0A0D8J5U3</accession>
<dbReference type="Proteomes" id="UP000032483">
    <property type="component" value="Unassembled WGS sequence"/>
</dbReference>
<sequence>MALSSKQIEYLQSCSHRWNIKVGATGSGKSWLDYAVVVPKRLLALRGQGAAVMLGNTQGTLSRNILDPMREIWGECLVGTISSDNTALLFGRRVHILGADNKKHVARIQGMTIEYAYGDEMTTWNEEVFQMLKSRLRCGHSYFDGTANPADPHHFVKQFIDSDADVYCQTSTIDDNPFLPSEFVANLKTEYAGTVYYTRFILGQWAAAEGIIYRPFADSIASNDNRFLWPAEHELRPFRVYIGVDFGGNGSQHAFVATGVLPGYRGVVALCSERIAAKGTDVVFLQKRFVQFVEAVFIRWGEIHAVFCDSAEQVLKNSLRAALLPTRFRWLAERVYNAKKIEINDRIRTTAALMGGGRFWYMPEAGSVRDALSTALWSGKHPGKDERLDDGSTDVDTLDGFEYTIERDYKRYLGTET</sequence>
<dbReference type="Gene3D" id="3.30.420.280">
    <property type="match status" value="1"/>
</dbReference>
<dbReference type="GeneID" id="42855607"/>
<keyword evidence="2" id="KW-1185">Reference proteome</keyword>
<dbReference type="PANTHER" id="PTHR39184">
    <property type="match status" value="1"/>
</dbReference>
<name>A0A0D8J5U3_9FIRM</name>
<comment type="caution">
    <text evidence="1">The sequence shown here is derived from an EMBL/GenBank/DDBJ whole genome shotgun (WGS) entry which is preliminary data.</text>
</comment>
<evidence type="ECO:0000313" key="1">
    <source>
        <dbReference type="EMBL" id="KJF41188.1"/>
    </source>
</evidence>
<dbReference type="Pfam" id="PF03237">
    <property type="entry name" value="Terminase_6N"/>
    <property type="match status" value="1"/>
</dbReference>
<dbReference type="RefSeq" id="WP_050004504.1">
    <property type="nucleotide sequence ID" value="NZ_JXXK01000002.1"/>
</dbReference>
<gene>
    <name evidence="1" type="ORF">TQ39_03015</name>
</gene>
<organism evidence="1 2">
    <name type="scientific">Ruthenibacterium lactatiformans</name>
    <dbReference type="NCBI Taxonomy" id="1550024"/>
    <lineage>
        <taxon>Bacteria</taxon>
        <taxon>Bacillati</taxon>
        <taxon>Bacillota</taxon>
        <taxon>Clostridia</taxon>
        <taxon>Eubacteriales</taxon>
        <taxon>Oscillospiraceae</taxon>
        <taxon>Ruthenibacterium</taxon>
    </lineage>
</organism>
<reference evidence="1" key="1">
    <citation type="submission" date="2015-02" db="EMBL/GenBank/DDBJ databases">
        <title>A novel member of the family Ruminococcaceae isolated from human feces.</title>
        <authorList>
            <person name="Shkoporov A.N."/>
            <person name="Chaplin A.V."/>
            <person name="Motuzova O.V."/>
            <person name="Kafarskaia L.I."/>
            <person name="Khokhlova E.V."/>
            <person name="Efimov B.A."/>
        </authorList>
    </citation>
    <scope>NUCLEOTIDE SEQUENCE [LARGE SCALE GENOMIC DNA]</scope>
    <source>
        <strain evidence="1">585-1</strain>
    </source>
</reference>